<dbReference type="GO" id="GO:0010181">
    <property type="term" value="F:FMN binding"/>
    <property type="evidence" value="ECO:0007669"/>
    <property type="project" value="InterPro"/>
</dbReference>
<dbReference type="Pfam" id="PF01613">
    <property type="entry name" value="Flavin_Reduct"/>
    <property type="match status" value="1"/>
</dbReference>
<dbReference type="SMART" id="SM00903">
    <property type="entry name" value="Flavin_Reduct"/>
    <property type="match status" value="1"/>
</dbReference>
<gene>
    <name evidence="3" type="ORF">DNG_01816</name>
</gene>
<keyword evidence="4" id="KW-1185">Reference proteome</keyword>
<dbReference type="SUPFAM" id="SSF50475">
    <property type="entry name" value="FMN-binding split barrel"/>
    <property type="match status" value="1"/>
</dbReference>
<organism evidence="3 4">
    <name type="scientific">Cephalotrichum gorgonifer</name>
    <dbReference type="NCBI Taxonomy" id="2041049"/>
    <lineage>
        <taxon>Eukaryota</taxon>
        <taxon>Fungi</taxon>
        <taxon>Dikarya</taxon>
        <taxon>Ascomycota</taxon>
        <taxon>Pezizomycotina</taxon>
        <taxon>Sordariomycetes</taxon>
        <taxon>Hypocreomycetidae</taxon>
        <taxon>Microascales</taxon>
        <taxon>Microascaceae</taxon>
        <taxon>Cephalotrichum</taxon>
    </lineage>
</organism>
<evidence type="ECO:0000313" key="4">
    <source>
        <dbReference type="Proteomes" id="UP001187682"/>
    </source>
</evidence>
<dbReference type="Gene3D" id="2.30.110.10">
    <property type="entry name" value="Electron Transport, Fmn-binding Protein, Chain A"/>
    <property type="match status" value="1"/>
</dbReference>
<dbReference type="GO" id="GO:0042602">
    <property type="term" value="F:riboflavin reductase (NADPH) activity"/>
    <property type="evidence" value="ECO:0007669"/>
    <property type="project" value="TreeGrafter"/>
</dbReference>
<keyword evidence="1" id="KW-0560">Oxidoreductase</keyword>
<dbReference type="AlphaFoldDB" id="A0AAE8MSG9"/>
<evidence type="ECO:0000259" key="2">
    <source>
        <dbReference type="SMART" id="SM00903"/>
    </source>
</evidence>
<protein>
    <recommendedName>
        <fullName evidence="2">Flavin reductase like domain-containing protein</fullName>
    </recommendedName>
</protein>
<dbReference type="PANTHER" id="PTHR30466">
    <property type="entry name" value="FLAVIN REDUCTASE"/>
    <property type="match status" value="1"/>
</dbReference>
<dbReference type="Proteomes" id="UP001187682">
    <property type="component" value="Unassembled WGS sequence"/>
</dbReference>
<reference evidence="3" key="1">
    <citation type="submission" date="2018-03" db="EMBL/GenBank/DDBJ databases">
        <authorList>
            <person name="Guldener U."/>
        </authorList>
    </citation>
    <scope>NUCLEOTIDE SEQUENCE</scope>
</reference>
<accession>A0AAE8MSG9</accession>
<dbReference type="PANTHER" id="PTHR30466:SF1">
    <property type="entry name" value="FMN REDUCTASE (NADH) RUTF"/>
    <property type="match status" value="1"/>
</dbReference>
<dbReference type="InterPro" id="IPR050268">
    <property type="entry name" value="NADH-dep_flavin_reductase"/>
</dbReference>
<dbReference type="InterPro" id="IPR002563">
    <property type="entry name" value="Flavin_Rdtase-like_dom"/>
</dbReference>
<dbReference type="EMBL" id="ONZQ02000002">
    <property type="protein sequence ID" value="SPN98775.1"/>
    <property type="molecule type" value="Genomic_DNA"/>
</dbReference>
<sequence>MRGLTTLGLAVRAGPTKRSLGSIERDYSLLRLHGGHTPRHITTAVPQPSPDPTIPLSESFRSLMRLLPHPVVVCTALHPGPTPQPRAMTMSSVTSLSLDPTPLLSFNIKKPSRTLDALRAAGRFNVHVLADDAGGARVAEWFSRGDAGRDPFVGIDGCGCVATIGGEGVELRGRGVRRVLRCKVEELVGVRDHVIVVGEVEGILGGGVEGEAEAEAEGLGLAYADRGYRKIGDVIRKHLEEK</sequence>
<name>A0AAE8MSG9_9PEZI</name>
<evidence type="ECO:0000313" key="3">
    <source>
        <dbReference type="EMBL" id="SPN98775.1"/>
    </source>
</evidence>
<dbReference type="InterPro" id="IPR012349">
    <property type="entry name" value="Split_barrel_FMN-bd"/>
</dbReference>
<feature type="domain" description="Flavin reductase like" evidence="2">
    <location>
        <begin position="64"/>
        <end position="230"/>
    </location>
</feature>
<proteinExistence type="predicted"/>
<evidence type="ECO:0000256" key="1">
    <source>
        <dbReference type="ARBA" id="ARBA00023002"/>
    </source>
</evidence>
<comment type="caution">
    <text evidence="3">The sequence shown here is derived from an EMBL/GenBank/DDBJ whole genome shotgun (WGS) entry which is preliminary data.</text>
</comment>